<evidence type="ECO:0000313" key="2">
    <source>
        <dbReference type="EMBL" id="MFD2046455.1"/>
    </source>
</evidence>
<comment type="caution">
    <text evidence="2">The sequence shown here is derived from an EMBL/GenBank/DDBJ whole genome shotgun (WGS) entry which is preliminary data.</text>
</comment>
<dbReference type="InterPro" id="IPR035901">
    <property type="entry name" value="GIY-YIG_endonuc_sf"/>
</dbReference>
<dbReference type="InterPro" id="IPR000305">
    <property type="entry name" value="GIY-YIG_endonuc"/>
</dbReference>
<gene>
    <name evidence="2" type="ORF">ACFSJF_19480</name>
</gene>
<dbReference type="RefSeq" id="WP_377558432.1">
    <property type="nucleotide sequence ID" value="NZ_JBHUHQ010000038.1"/>
</dbReference>
<organism evidence="2 3">
    <name type="scientific">Ornithinibacillus salinisoli</name>
    <dbReference type="NCBI Taxonomy" id="1848459"/>
    <lineage>
        <taxon>Bacteria</taxon>
        <taxon>Bacillati</taxon>
        <taxon>Bacillota</taxon>
        <taxon>Bacilli</taxon>
        <taxon>Bacillales</taxon>
        <taxon>Bacillaceae</taxon>
        <taxon>Ornithinibacillus</taxon>
    </lineage>
</organism>
<dbReference type="PROSITE" id="PS50164">
    <property type="entry name" value="GIY_YIG"/>
    <property type="match status" value="1"/>
</dbReference>
<name>A0ABW4W7Z7_9BACI</name>
<proteinExistence type="predicted"/>
<feature type="domain" description="GIY-YIG" evidence="1">
    <location>
        <begin position="35"/>
        <end position="153"/>
    </location>
</feature>
<evidence type="ECO:0000259" key="1">
    <source>
        <dbReference type="PROSITE" id="PS50164"/>
    </source>
</evidence>
<evidence type="ECO:0000313" key="3">
    <source>
        <dbReference type="Proteomes" id="UP001597383"/>
    </source>
</evidence>
<dbReference type="EMBL" id="JBHUHQ010000038">
    <property type="protein sequence ID" value="MFD2046455.1"/>
    <property type="molecule type" value="Genomic_DNA"/>
</dbReference>
<dbReference type="SUPFAM" id="SSF82771">
    <property type="entry name" value="GIY-YIG endonuclease"/>
    <property type="match status" value="1"/>
</dbReference>
<dbReference type="Proteomes" id="UP001597383">
    <property type="component" value="Unassembled WGS sequence"/>
</dbReference>
<keyword evidence="3" id="KW-1185">Reference proteome</keyword>
<protein>
    <submittedName>
        <fullName evidence="2">GIY-YIG nuclease family protein</fullName>
    </submittedName>
</protein>
<accession>A0ABW4W7Z7</accession>
<reference evidence="3" key="1">
    <citation type="journal article" date="2019" name="Int. J. Syst. Evol. Microbiol.">
        <title>The Global Catalogue of Microorganisms (GCM) 10K type strain sequencing project: providing services to taxonomists for standard genome sequencing and annotation.</title>
        <authorList>
            <consortium name="The Broad Institute Genomics Platform"/>
            <consortium name="The Broad Institute Genome Sequencing Center for Infectious Disease"/>
            <person name="Wu L."/>
            <person name="Ma J."/>
        </authorList>
    </citation>
    <scope>NUCLEOTIDE SEQUENCE [LARGE SCALE GENOMIC DNA]</scope>
    <source>
        <strain evidence="3">R28</strain>
    </source>
</reference>
<sequence>MFGTIIQDAYKKHELNEIVDALGELCNPNDTYGWASAGIYCFWDYHTKEVLYIGLAVDLTERFKQHNGIIPMDLNACKYEQITSYFEEREKIGYSVFLQSPLSQPVVRKNIYKWFNYNPEEFSIADFTNEQSKNDLRRLEGILIEAFRQKHGALPKWNRVSGSIDGQRATLSGNYEIIRDMTNQRLSPLVSRSTLRELASNPTYTWYENFIHGIRQMILFFGMSFNEALPFILKTDSLKTYERIEQEAYLKKTFVL</sequence>